<dbReference type="AlphaFoldDB" id="B7K321"/>
<dbReference type="PANTHER" id="PTHR33841:SF5">
    <property type="entry name" value="DNA METHYLASE (MODIFICATION METHYLASE) (METHYLTRANSFERASE)-RELATED"/>
    <property type="match status" value="1"/>
</dbReference>
<evidence type="ECO:0000256" key="3">
    <source>
        <dbReference type="ARBA" id="ARBA00022691"/>
    </source>
</evidence>
<gene>
    <name evidence="4" type="ordered locus">PCC8801_3772</name>
</gene>
<protein>
    <submittedName>
        <fullName evidence="4">Type II restriction enzyme NspV-like protein</fullName>
    </submittedName>
</protein>
<evidence type="ECO:0000256" key="2">
    <source>
        <dbReference type="ARBA" id="ARBA00022679"/>
    </source>
</evidence>
<dbReference type="RefSeq" id="WP_012596980.1">
    <property type="nucleotide sequence ID" value="NC_011726.1"/>
</dbReference>
<dbReference type="eggNOG" id="COG0827">
    <property type="taxonomic scope" value="Bacteria"/>
</dbReference>
<dbReference type="InterPro" id="IPR029063">
    <property type="entry name" value="SAM-dependent_MTases_sf"/>
</dbReference>
<keyword evidence="3" id="KW-0949">S-adenosyl-L-methionine</keyword>
<accession>B7K321</accession>
<keyword evidence="5" id="KW-1185">Reference proteome</keyword>
<dbReference type="HOGENOM" id="CLU_044835_0_0_3"/>
<dbReference type="STRING" id="41431.PCC8801_3772"/>
<dbReference type="KEGG" id="cyp:PCC8801_3772"/>
<dbReference type="GO" id="GO:0008168">
    <property type="term" value="F:methyltransferase activity"/>
    <property type="evidence" value="ECO:0007669"/>
    <property type="project" value="UniProtKB-KW"/>
</dbReference>
<evidence type="ECO:0000313" key="4">
    <source>
        <dbReference type="EMBL" id="ACK67722.1"/>
    </source>
</evidence>
<dbReference type="Gene3D" id="3.40.50.150">
    <property type="entry name" value="Vaccinia Virus protein VP39"/>
    <property type="match status" value="1"/>
</dbReference>
<keyword evidence="1" id="KW-0489">Methyltransferase</keyword>
<organism evidence="4 5">
    <name type="scientific">Rippkaea orientalis (strain PCC 8801 / RF-1)</name>
    <name type="common">Cyanothece sp. (strain PCC 8801)</name>
    <dbReference type="NCBI Taxonomy" id="41431"/>
    <lineage>
        <taxon>Bacteria</taxon>
        <taxon>Bacillati</taxon>
        <taxon>Cyanobacteriota</taxon>
        <taxon>Cyanophyceae</taxon>
        <taxon>Oscillatoriophycideae</taxon>
        <taxon>Chroococcales</taxon>
        <taxon>Aphanothecaceae</taxon>
        <taxon>Rippkaea</taxon>
        <taxon>Rippkaea orientalis</taxon>
    </lineage>
</organism>
<dbReference type="Proteomes" id="UP000008204">
    <property type="component" value="Chromosome"/>
</dbReference>
<evidence type="ECO:0000256" key="1">
    <source>
        <dbReference type="ARBA" id="ARBA00022603"/>
    </source>
</evidence>
<reference evidence="5" key="1">
    <citation type="journal article" date="2011" name="MBio">
        <title>Novel metabolic attributes of the genus Cyanothece, comprising a group of unicellular nitrogen-fixing Cyanobacteria.</title>
        <authorList>
            <person name="Bandyopadhyay A."/>
            <person name="Elvitigala T."/>
            <person name="Welsh E."/>
            <person name="Stockel J."/>
            <person name="Liberton M."/>
            <person name="Min H."/>
            <person name="Sherman L.A."/>
            <person name="Pakrasi H.B."/>
        </authorList>
    </citation>
    <scope>NUCLEOTIDE SEQUENCE [LARGE SCALE GENOMIC DNA]</scope>
    <source>
        <strain evidence="5">PCC 8801</strain>
    </source>
</reference>
<name>B7K321_RIPO1</name>
<proteinExistence type="predicted"/>
<evidence type="ECO:0000313" key="5">
    <source>
        <dbReference type="Proteomes" id="UP000008204"/>
    </source>
</evidence>
<dbReference type="GO" id="GO:0032259">
    <property type="term" value="P:methylation"/>
    <property type="evidence" value="ECO:0007669"/>
    <property type="project" value="UniProtKB-KW"/>
</dbReference>
<sequence>MTTNQQHQKLEYGDFQTPLDLAYKICKKLHSLGVKPDLIIDPTCGIGNFLEASSQVFIETSKIIGIEINSTYLRSFSDQRIEMIQGDFLMFKWNSLKQLSFGNILILGNFPWITNSKQAIIGGNNLPPKNNFQKHSGLDAITGKSNFDISEWMLIKTIDQLQNNHAYLGMLCKTSVTRKILNYISSQNYNLKQFATYKIDAKKYFNVAVDASLLFCEISPDFKQYFCSVFENLETSSFETIGYHNKILVRNLNRFKELNFLYTNKNQQKWRSGLKHDCSKVMELRQINDKLTNGFNETVDLEDTYLFPLLKSSDIANNKTSNTKKYVLVTQRNIGESTDKIEKTAPKTWEYLQYYADYLDRRKSKIYQKNPKFSIFGIGDYSFLPWKIAISGLYKQFSFRLINTINNKPVMFDDTVYFLAFEDKMIAEKTFDFLTSKIILDFYSCLTFWDEKRPIKASILNRLDLIYATMT</sequence>
<dbReference type="PANTHER" id="PTHR33841">
    <property type="entry name" value="DNA METHYLTRANSFERASE YEEA-RELATED"/>
    <property type="match status" value="1"/>
</dbReference>
<dbReference type="EMBL" id="CP001287">
    <property type="protein sequence ID" value="ACK67722.1"/>
    <property type="molecule type" value="Genomic_DNA"/>
</dbReference>
<keyword evidence="2" id="KW-0808">Transferase</keyword>
<dbReference type="InterPro" id="IPR050953">
    <property type="entry name" value="N4_N6_ade-DNA_methylase"/>
</dbReference>
<dbReference type="OrthoDB" id="9784823at2"/>
<dbReference type="REBASE" id="19488">
    <property type="entry name" value="M.Csp8801ORF3772P"/>
</dbReference>
<dbReference type="SUPFAM" id="SSF53335">
    <property type="entry name" value="S-adenosyl-L-methionine-dependent methyltransferases"/>
    <property type="match status" value="1"/>
</dbReference>